<reference evidence="1 2" key="1">
    <citation type="journal article" date="2015" name="Genome Announc.">
        <title>Expanding the biotechnology potential of lactobacilli through comparative genomics of 213 strains and associated genera.</title>
        <authorList>
            <person name="Sun Z."/>
            <person name="Harris H.M."/>
            <person name="McCann A."/>
            <person name="Guo C."/>
            <person name="Argimon S."/>
            <person name="Zhang W."/>
            <person name="Yang X."/>
            <person name="Jeffery I.B."/>
            <person name="Cooney J.C."/>
            <person name="Kagawa T.F."/>
            <person name="Liu W."/>
            <person name="Song Y."/>
            <person name="Salvetti E."/>
            <person name="Wrobel A."/>
            <person name="Rasinkangas P."/>
            <person name="Parkhill J."/>
            <person name="Rea M.C."/>
            <person name="O'Sullivan O."/>
            <person name="Ritari J."/>
            <person name="Douillard F.P."/>
            <person name="Paul Ross R."/>
            <person name="Yang R."/>
            <person name="Briner A.E."/>
            <person name="Felis G.E."/>
            <person name="de Vos W.M."/>
            <person name="Barrangou R."/>
            <person name="Klaenhammer T.R."/>
            <person name="Caufield P.W."/>
            <person name="Cui Y."/>
            <person name="Zhang H."/>
            <person name="O'Toole P.W."/>
        </authorList>
    </citation>
    <scope>NUCLEOTIDE SEQUENCE [LARGE SCALE GENOMIC DNA]</scope>
    <source>
        <strain evidence="1 2">DSM 20653</strain>
    </source>
</reference>
<dbReference type="EMBL" id="AYYZ01000019">
    <property type="protein sequence ID" value="KRM52550.1"/>
    <property type="molecule type" value="Genomic_DNA"/>
</dbReference>
<dbReference type="AlphaFoldDB" id="A0A0R1ZLW5"/>
<name>A0A0R1ZLW5_9LACO</name>
<dbReference type="STRING" id="1423820.FC64_GL000508"/>
<dbReference type="InterPro" id="IPR025659">
    <property type="entry name" value="Tubby-like_C"/>
</dbReference>
<dbReference type="PATRIC" id="fig|1423820.4.peg.511"/>
<dbReference type="Proteomes" id="UP000051291">
    <property type="component" value="Unassembled WGS sequence"/>
</dbReference>
<proteinExistence type="predicted"/>
<comment type="caution">
    <text evidence="1">The sequence shown here is derived from an EMBL/GenBank/DDBJ whole genome shotgun (WGS) entry which is preliminary data.</text>
</comment>
<sequence length="179" mass="21166">MKMRSLYINYETLRRNDSALIVRNCNHQVQYLVNGQWGNQLGKITVNSLYGDELLAINQLTAGKIQRFEITCDHHQISTFRRILNNYDHPLYLKKMHWLIWGNQRQLKYRAFELYRPVMKTQITTTVPKLLEIKVNHQADESIVCGIIALLNYWALLDEQLLNPDLTKLFQQHNQNELA</sequence>
<evidence type="ECO:0008006" key="3">
    <source>
        <dbReference type="Google" id="ProtNLM"/>
    </source>
</evidence>
<protein>
    <recommendedName>
        <fullName evidence="3">YxjI protein</fullName>
    </recommendedName>
</protein>
<evidence type="ECO:0000313" key="1">
    <source>
        <dbReference type="EMBL" id="KRM52550.1"/>
    </source>
</evidence>
<accession>A0A0R1ZLW5</accession>
<organism evidence="1 2">
    <name type="scientific">Ligilactobacillus araffinosus DSM 20653</name>
    <dbReference type="NCBI Taxonomy" id="1423820"/>
    <lineage>
        <taxon>Bacteria</taxon>
        <taxon>Bacillati</taxon>
        <taxon>Bacillota</taxon>
        <taxon>Bacilli</taxon>
        <taxon>Lactobacillales</taxon>
        <taxon>Lactobacillaceae</taxon>
        <taxon>Ligilactobacillus</taxon>
    </lineage>
</organism>
<evidence type="ECO:0000313" key="2">
    <source>
        <dbReference type="Proteomes" id="UP000051291"/>
    </source>
</evidence>
<dbReference type="SUPFAM" id="SSF54518">
    <property type="entry name" value="Tubby C-terminal domain-like"/>
    <property type="match status" value="1"/>
</dbReference>
<gene>
    <name evidence="1" type="ORF">FC64_GL000508</name>
</gene>
<keyword evidence="2" id="KW-1185">Reference proteome</keyword>